<proteinExistence type="inferred from homology"/>
<dbReference type="AlphaFoldDB" id="A0A5M6IJS3"/>
<accession>A0A5M6IJS3</accession>
<dbReference type="InterPro" id="IPR043504">
    <property type="entry name" value="Peptidase_S1_PA_chymotrypsin"/>
</dbReference>
<evidence type="ECO:0000313" key="6">
    <source>
        <dbReference type="Proteomes" id="UP000325255"/>
    </source>
</evidence>
<gene>
    <name evidence="5" type="ORF">F1189_30465</name>
</gene>
<dbReference type="InterPro" id="IPR009003">
    <property type="entry name" value="Peptidase_S1_PA"/>
</dbReference>
<dbReference type="GO" id="GO:0004252">
    <property type="term" value="F:serine-type endopeptidase activity"/>
    <property type="evidence" value="ECO:0007669"/>
    <property type="project" value="InterPro"/>
</dbReference>
<evidence type="ECO:0000313" key="5">
    <source>
        <dbReference type="EMBL" id="KAA5608137.1"/>
    </source>
</evidence>
<dbReference type="InterPro" id="IPR001940">
    <property type="entry name" value="Peptidase_S1C"/>
</dbReference>
<evidence type="ECO:0000256" key="3">
    <source>
        <dbReference type="ARBA" id="ARBA00022801"/>
    </source>
</evidence>
<dbReference type="Gene3D" id="2.30.42.10">
    <property type="match status" value="1"/>
</dbReference>
<dbReference type="RefSeq" id="WP_150045637.1">
    <property type="nucleotide sequence ID" value="NZ_OW485601.1"/>
</dbReference>
<protein>
    <submittedName>
        <fullName evidence="5">PDZ domain-containing protein</fullName>
    </submittedName>
</protein>
<dbReference type="PANTHER" id="PTHR43343:SF3">
    <property type="entry name" value="PROTEASE DO-LIKE 8, CHLOROPLASTIC"/>
    <property type="match status" value="1"/>
</dbReference>
<dbReference type="Pfam" id="PF13365">
    <property type="entry name" value="Trypsin_2"/>
    <property type="match status" value="1"/>
</dbReference>
<dbReference type="InterPro" id="IPR051201">
    <property type="entry name" value="Chloro_Bact_Ser_Proteases"/>
</dbReference>
<dbReference type="OrthoDB" id="9792183at2"/>
<evidence type="ECO:0000256" key="2">
    <source>
        <dbReference type="ARBA" id="ARBA00022670"/>
    </source>
</evidence>
<dbReference type="Proteomes" id="UP000325255">
    <property type="component" value="Unassembled WGS sequence"/>
</dbReference>
<keyword evidence="6" id="KW-1185">Reference proteome</keyword>
<dbReference type="Gene3D" id="2.40.10.10">
    <property type="entry name" value="Trypsin-like serine proteases"/>
    <property type="match status" value="2"/>
</dbReference>
<dbReference type="InterPro" id="IPR001478">
    <property type="entry name" value="PDZ"/>
</dbReference>
<dbReference type="GO" id="GO:0006508">
    <property type="term" value="P:proteolysis"/>
    <property type="evidence" value="ECO:0007669"/>
    <property type="project" value="UniProtKB-KW"/>
</dbReference>
<organism evidence="5 6">
    <name type="scientific">Rhodovastum atsumiense</name>
    <dbReference type="NCBI Taxonomy" id="504468"/>
    <lineage>
        <taxon>Bacteria</taxon>
        <taxon>Pseudomonadati</taxon>
        <taxon>Pseudomonadota</taxon>
        <taxon>Alphaproteobacteria</taxon>
        <taxon>Acetobacterales</taxon>
        <taxon>Acetobacteraceae</taxon>
        <taxon>Rhodovastum</taxon>
    </lineage>
</organism>
<evidence type="ECO:0000256" key="1">
    <source>
        <dbReference type="ARBA" id="ARBA00010541"/>
    </source>
</evidence>
<sequence length="298" mass="30190">MSSTAPDPFAAFSDALEAHARAAAPTVAGLDWGHHHTLSGILWTDDALVTSEQSLPDAETYTAILPDGARVPATLAGRDPATNVAVLKLQAGAPTREVAEAGGVGSLVLALGSDGMGGTTARLGPVEVRGPAWQSQRGGRIDALIRIGVRLGPAAEGGPVIDARGRLIGMSTFGPRRGVLVIPAATIGRIATALLQDGRVARGWLGIGLHPVALPKELSERTATASGLMVVSVAEDSPAATTLLPGDILIEAAGQKLANPRALAGALGPETIGTALPLTLLRGGQTMQRDVTVAARPA</sequence>
<dbReference type="PANTHER" id="PTHR43343">
    <property type="entry name" value="PEPTIDASE S12"/>
    <property type="match status" value="1"/>
</dbReference>
<feature type="domain" description="PDZ" evidence="4">
    <location>
        <begin position="203"/>
        <end position="284"/>
    </location>
</feature>
<keyword evidence="2" id="KW-0645">Protease</keyword>
<comment type="caution">
    <text evidence="5">The sequence shown here is derived from an EMBL/GenBank/DDBJ whole genome shotgun (WGS) entry which is preliminary data.</text>
</comment>
<dbReference type="SUPFAM" id="SSF50494">
    <property type="entry name" value="Trypsin-like serine proteases"/>
    <property type="match status" value="1"/>
</dbReference>
<keyword evidence="3" id="KW-0378">Hydrolase</keyword>
<comment type="similarity">
    <text evidence="1">Belongs to the peptidase S1C family.</text>
</comment>
<dbReference type="PRINTS" id="PR00834">
    <property type="entry name" value="PROTEASES2C"/>
</dbReference>
<dbReference type="EMBL" id="VWPK01000103">
    <property type="protein sequence ID" value="KAA5608137.1"/>
    <property type="molecule type" value="Genomic_DNA"/>
</dbReference>
<name>A0A5M6IJS3_9PROT</name>
<evidence type="ECO:0000259" key="4">
    <source>
        <dbReference type="SMART" id="SM00228"/>
    </source>
</evidence>
<dbReference type="InterPro" id="IPR036034">
    <property type="entry name" value="PDZ_sf"/>
</dbReference>
<dbReference type="SUPFAM" id="SSF50156">
    <property type="entry name" value="PDZ domain-like"/>
    <property type="match status" value="1"/>
</dbReference>
<reference evidence="5 6" key="1">
    <citation type="submission" date="2019-09" db="EMBL/GenBank/DDBJ databases">
        <title>Genome sequence of Rhodovastum atsumiense, a diverse member of the Acetobacteraceae family of non-sulfur purple photosynthetic bacteria.</title>
        <authorList>
            <person name="Meyer T."/>
            <person name="Kyndt J."/>
        </authorList>
    </citation>
    <scope>NUCLEOTIDE SEQUENCE [LARGE SCALE GENOMIC DNA]</scope>
    <source>
        <strain evidence="5 6">DSM 21279</strain>
    </source>
</reference>
<dbReference type="Pfam" id="PF13180">
    <property type="entry name" value="PDZ_2"/>
    <property type="match status" value="1"/>
</dbReference>
<dbReference type="SMART" id="SM00228">
    <property type="entry name" value="PDZ"/>
    <property type="match status" value="1"/>
</dbReference>